<feature type="transmembrane region" description="Helical" evidence="3">
    <location>
        <begin position="1090"/>
        <end position="1110"/>
    </location>
</feature>
<dbReference type="AlphaFoldDB" id="A0A078BAL5"/>
<evidence type="ECO:0000256" key="1">
    <source>
        <dbReference type="SAM" id="Coils"/>
    </source>
</evidence>
<gene>
    <name evidence="4" type="primary">Contig4101.g4389</name>
    <name evidence="4" type="ORF">STYLEM_19439</name>
</gene>
<feature type="transmembrane region" description="Helical" evidence="3">
    <location>
        <begin position="775"/>
        <end position="795"/>
    </location>
</feature>
<keyword evidence="3" id="KW-1133">Transmembrane helix</keyword>
<feature type="compositionally biased region" description="Polar residues" evidence="2">
    <location>
        <begin position="956"/>
        <end position="966"/>
    </location>
</feature>
<keyword evidence="3" id="KW-0812">Transmembrane</keyword>
<feature type="transmembrane region" description="Helical" evidence="3">
    <location>
        <begin position="1122"/>
        <end position="1150"/>
    </location>
</feature>
<evidence type="ECO:0000256" key="3">
    <source>
        <dbReference type="SAM" id="Phobius"/>
    </source>
</evidence>
<dbReference type="EMBL" id="CCKQ01018342">
    <property type="protein sequence ID" value="CDW90297.1"/>
    <property type="molecule type" value="Genomic_DNA"/>
</dbReference>
<organism evidence="4 5">
    <name type="scientific">Stylonychia lemnae</name>
    <name type="common">Ciliate</name>
    <dbReference type="NCBI Taxonomy" id="5949"/>
    <lineage>
        <taxon>Eukaryota</taxon>
        <taxon>Sar</taxon>
        <taxon>Alveolata</taxon>
        <taxon>Ciliophora</taxon>
        <taxon>Intramacronucleata</taxon>
        <taxon>Spirotrichea</taxon>
        <taxon>Stichotrichia</taxon>
        <taxon>Sporadotrichida</taxon>
        <taxon>Oxytrichidae</taxon>
        <taxon>Stylonychinae</taxon>
        <taxon>Stylonychia</taxon>
    </lineage>
</organism>
<feature type="transmembrane region" description="Helical" evidence="3">
    <location>
        <begin position="1056"/>
        <end position="1078"/>
    </location>
</feature>
<evidence type="ECO:0000256" key="2">
    <source>
        <dbReference type="SAM" id="MobiDB-lite"/>
    </source>
</evidence>
<name>A0A078BAL5_STYLE</name>
<feature type="region of interest" description="Disordered" evidence="2">
    <location>
        <begin position="944"/>
        <end position="973"/>
    </location>
</feature>
<keyword evidence="5" id="KW-1185">Reference proteome</keyword>
<sequence length="1171" mass="136162">MKPINQISVHSQSQSYSLLKINLTNQSDQIRLNLRNLQEQNSENQIEEVKQAEGGVPTDQQGIIEENQNQINESIEALPSQNNSTDQTQNDTVSDIINPEPEPVIEPEPVTDPIPDPIPEPVPEPVPTVPVLIYENITMENLNYYMPRDSTMLQNLTLNQLQQIVDLMDIKLKSNLLNANDYASPSNNNYFMIEIRNIRLYSQYFIDQLQIQWYLIQIDEEFHDIQIDIMTQDYLALIFSNTLQPDNQYQIISEISFQNMSNISNRYQIFDFNTFDFQSKALSITPQSGDAYTTVFNIQLIKHKQLLKCEIYYQDYLANDNSLNSSAKIIIYQDSNYSSQEIKLNINLPYSYLGNLRVMSQCLNSSSNPTFSNFSIKINPIKGLGIAISKLDQTIERLEKEFDEYQLLMAICLIQDFKVKMPYQNLKEFIKQIISMIQERYQLVQLLNLRVILAEISDLLLFRREITFHNHDIFPQIFEIYEYLLYQNNVPADILNLMDTEFNYQFIQSQSQQSKERIDQNLKLSSILLKVYQLESNITETKTNKFSRAFTFIANMMSSHLFPLETFEYEQDLFSIYVKKFSGSYLKAIQQRKLRLQLGGNLPNHQNFTIDIPLLDPITQEQNIVIRIIKISSIFEHSNQYHQSISDSVFITLLKSNQTFLQKDQFYQLQKIDIQNLKRPVWFLLPIQEITMDQNILFTNCTYFDEDKGQWKDTKCQQNTLPGEARATDLEEIHYKSRLCCTRHLSKFSIQGYTTGVVQLNKLELLNENYNYKGYALGLVAGLDLTLIIFIIITLRLDKNNRALLDQKQLSRMVGISHNPKQRQKFIRQMRKAQVEKIKKIKEIELENQQINAIVNNQAQNIRIRQLQQIENPEQILNISDGEGDGELKHKGHMSPGILSRNSEQIQYEIHDDPQNISMKSIGTPQNMNQHISFERYQHSEGDINNQHIGVPSTGAIESNDNNQLESPDSSSASSGIIDLFQKMKMRDRYLMLLRFQHRIVSCFYLAENKMFLRPIKAINLIAQSFFSLFIVALFASYVSISIILILFVQQYALEIRYIMIASILQLPLHFLASQLLVKGFYFTNREMKILTMLIFMVIIVIGHVLTIVVNTGDKITSRNRLLIPYLIVLGIQYIALDMIIAPLLCFIVMRCKIGQKFYASMIQHKNDFEL</sequence>
<keyword evidence="3" id="KW-0472">Membrane</keyword>
<dbReference type="InParanoid" id="A0A078BAL5"/>
<reference evidence="4 5" key="1">
    <citation type="submission" date="2014-06" db="EMBL/GenBank/DDBJ databases">
        <authorList>
            <person name="Swart Estienne"/>
        </authorList>
    </citation>
    <scope>NUCLEOTIDE SEQUENCE [LARGE SCALE GENOMIC DNA]</scope>
    <source>
        <strain evidence="4 5">130c</strain>
    </source>
</reference>
<dbReference type="Proteomes" id="UP000039865">
    <property type="component" value="Unassembled WGS sequence"/>
</dbReference>
<keyword evidence="1" id="KW-0175">Coiled coil</keyword>
<proteinExistence type="predicted"/>
<protein>
    <submittedName>
        <fullName evidence="4">Uncharacterized protein</fullName>
    </submittedName>
</protein>
<feature type="coiled-coil region" evidence="1">
    <location>
        <begin position="20"/>
        <end position="47"/>
    </location>
</feature>
<evidence type="ECO:0000313" key="5">
    <source>
        <dbReference type="Proteomes" id="UP000039865"/>
    </source>
</evidence>
<feature type="transmembrane region" description="Helical" evidence="3">
    <location>
        <begin position="1027"/>
        <end position="1049"/>
    </location>
</feature>
<evidence type="ECO:0000313" key="4">
    <source>
        <dbReference type="EMBL" id="CDW90297.1"/>
    </source>
</evidence>
<feature type="coiled-coil region" evidence="1">
    <location>
        <begin position="381"/>
        <end position="408"/>
    </location>
</feature>
<accession>A0A078BAL5</accession>